<sequence length="196" mass="22217">MDYQAAEAYILELLRANLPDTLYYHGIHHTLDVVQAAEQLAAAEGVSDDESLALLRTAACFHDAGFLGAYQGHEEMGCEIVREVLPDYGFQSDQIERICSMIMATKIPQSPDSHLAQILCDADLDYLGRDDFEPIADSLFRELKARNLIADLPAWNRVQVKFLENHHYWTASAIAWRQSEKQRHLDDLRGILESDN</sequence>
<evidence type="ECO:0000313" key="3">
    <source>
        <dbReference type="Proteomes" id="UP000474175"/>
    </source>
</evidence>
<dbReference type="Gene3D" id="1.10.3210.10">
    <property type="entry name" value="Hypothetical protein af1432"/>
    <property type="match status" value="1"/>
</dbReference>
<accession>A0A6L9LA96</accession>
<evidence type="ECO:0000313" key="2">
    <source>
        <dbReference type="EMBL" id="NDU96407.1"/>
    </source>
</evidence>
<dbReference type="RefSeq" id="WP_163950420.1">
    <property type="nucleotide sequence ID" value="NZ_JAAFZH010000006.1"/>
</dbReference>
<dbReference type="CDD" id="cd00077">
    <property type="entry name" value="HDc"/>
    <property type="match status" value="1"/>
</dbReference>
<gene>
    <name evidence="2" type="ORF">GK108_16120</name>
</gene>
<dbReference type="InterPro" id="IPR003607">
    <property type="entry name" value="HD/PDEase_dom"/>
</dbReference>
<name>A0A6L9LA96_9BACT</name>
<dbReference type="Proteomes" id="UP000474175">
    <property type="component" value="Unassembled WGS sequence"/>
</dbReference>
<proteinExistence type="predicted"/>
<organism evidence="2 3">
    <name type="scientific">Spirosoma terrae</name>
    <dbReference type="NCBI Taxonomy" id="1968276"/>
    <lineage>
        <taxon>Bacteria</taxon>
        <taxon>Pseudomonadati</taxon>
        <taxon>Bacteroidota</taxon>
        <taxon>Cytophagia</taxon>
        <taxon>Cytophagales</taxon>
        <taxon>Cytophagaceae</taxon>
        <taxon>Spirosoma</taxon>
    </lineage>
</organism>
<dbReference type="Pfam" id="PF01966">
    <property type="entry name" value="HD"/>
    <property type="match status" value="1"/>
</dbReference>
<comment type="caution">
    <text evidence="2">The sequence shown here is derived from an EMBL/GenBank/DDBJ whole genome shotgun (WGS) entry which is preliminary data.</text>
</comment>
<protein>
    <submittedName>
        <fullName evidence="2">HD domain-containing protein</fullName>
    </submittedName>
</protein>
<feature type="domain" description="HD/PDEase" evidence="1">
    <location>
        <begin position="22"/>
        <end position="136"/>
    </location>
</feature>
<dbReference type="EMBL" id="JAAFZH010000006">
    <property type="protein sequence ID" value="NDU96407.1"/>
    <property type="molecule type" value="Genomic_DNA"/>
</dbReference>
<keyword evidence="3" id="KW-1185">Reference proteome</keyword>
<dbReference type="SMART" id="SM00471">
    <property type="entry name" value="HDc"/>
    <property type="match status" value="1"/>
</dbReference>
<reference evidence="2 3" key="1">
    <citation type="submission" date="2020-02" db="EMBL/GenBank/DDBJ databases">
        <title>Draft genome sequence of two Spirosoma agri KCTC 52727 and Spirosoma terrae KCTC 52035.</title>
        <authorList>
            <person name="Rojas J."/>
            <person name="Ambika Manirajan B."/>
            <person name="Suarez C."/>
            <person name="Ratering S."/>
            <person name="Schnell S."/>
        </authorList>
    </citation>
    <scope>NUCLEOTIDE SEQUENCE [LARGE SCALE GENOMIC DNA]</scope>
    <source>
        <strain evidence="2 3">KCTC 52035</strain>
    </source>
</reference>
<dbReference type="SUPFAM" id="SSF109604">
    <property type="entry name" value="HD-domain/PDEase-like"/>
    <property type="match status" value="1"/>
</dbReference>
<dbReference type="AlphaFoldDB" id="A0A6L9LA96"/>
<evidence type="ECO:0000259" key="1">
    <source>
        <dbReference type="SMART" id="SM00471"/>
    </source>
</evidence>
<dbReference type="InterPro" id="IPR006674">
    <property type="entry name" value="HD_domain"/>
</dbReference>